<dbReference type="AlphaFoldDB" id="A0A414W6Y5"/>
<protein>
    <submittedName>
        <fullName evidence="1">Uncharacterized protein</fullName>
    </submittedName>
</protein>
<gene>
    <name evidence="1" type="ORF">DW216_20870</name>
</gene>
<accession>A0A414W6Y5</accession>
<sequence>MNFTGKLEGLKMDYATKKQSISVEVNEDARDAFQELKDCEKLDIQIKKHREKRSLDANAYYWVLITKFAKKLELSNPEAHNMCLIRYGYPVILSGKSACATIPDTEEAENKVKNSTEYHLQPTSQVREGVDGVMYRTYRLLRGSRTYNTEEMSRLISGLITMCKEAQIPDRDIATPEEKRLLKERYGVDV</sequence>
<organism evidence="1 2">
    <name type="scientific">Bacteroides uniformis</name>
    <dbReference type="NCBI Taxonomy" id="820"/>
    <lineage>
        <taxon>Bacteria</taxon>
        <taxon>Pseudomonadati</taxon>
        <taxon>Bacteroidota</taxon>
        <taxon>Bacteroidia</taxon>
        <taxon>Bacteroidales</taxon>
        <taxon>Bacteroidaceae</taxon>
        <taxon>Bacteroides</taxon>
    </lineage>
</organism>
<evidence type="ECO:0000313" key="1">
    <source>
        <dbReference type="EMBL" id="RHH23479.1"/>
    </source>
</evidence>
<proteinExistence type="predicted"/>
<dbReference type="InterPro" id="IPR036619">
    <property type="entry name" value="NinB_sf"/>
</dbReference>
<name>A0A414W6Y5_BACUN</name>
<reference evidence="1 2" key="1">
    <citation type="submission" date="2018-08" db="EMBL/GenBank/DDBJ databases">
        <title>A genome reference for cultivated species of the human gut microbiota.</title>
        <authorList>
            <person name="Zou Y."/>
            <person name="Xue W."/>
            <person name="Luo G."/>
        </authorList>
    </citation>
    <scope>NUCLEOTIDE SEQUENCE [LARGE SCALE GENOMIC DNA]</scope>
    <source>
        <strain evidence="1 2">AM18-14LB</strain>
    </source>
</reference>
<comment type="caution">
    <text evidence="1">The sequence shown here is derived from an EMBL/GenBank/DDBJ whole genome shotgun (WGS) entry which is preliminary data.</text>
</comment>
<evidence type="ECO:0000313" key="2">
    <source>
        <dbReference type="Proteomes" id="UP000283766"/>
    </source>
</evidence>
<dbReference type="EMBL" id="QRJL01000045">
    <property type="protein sequence ID" value="RHH23479.1"/>
    <property type="molecule type" value="Genomic_DNA"/>
</dbReference>
<dbReference type="Gene3D" id="1.10.3790.10">
    <property type="entry name" value="NinB"/>
    <property type="match status" value="1"/>
</dbReference>
<dbReference type="Proteomes" id="UP000283766">
    <property type="component" value="Unassembled WGS sequence"/>
</dbReference>